<accession>A0A392P1B3</accession>
<organism evidence="2 3">
    <name type="scientific">Trifolium medium</name>
    <dbReference type="NCBI Taxonomy" id="97028"/>
    <lineage>
        <taxon>Eukaryota</taxon>
        <taxon>Viridiplantae</taxon>
        <taxon>Streptophyta</taxon>
        <taxon>Embryophyta</taxon>
        <taxon>Tracheophyta</taxon>
        <taxon>Spermatophyta</taxon>
        <taxon>Magnoliopsida</taxon>
        <taxon>eudicotyledons</taxon>
        <taxon>Gunneridae</taxon>
        <taxon>Pentapetalae</taxon>
        <taxon>rosids</taxon>
        <taxon>fabids</taxon>
        <taxon>Fabales</taxon>
        <taxon>Fabaceae</taxon>
        <taxon>Papilionoideae</taxon>
        <taxon>50 kb inversion clade</taxon>
        <taxon>NPAAA clade</taxon>
        <taxon>Hologalegina</taxon>
        <taxon>IRL clade</taxon>
        <taxon>Trifolieae</taxon>
        <taxon>Trifolium</taxon>
    </lineage>
</organism>
<dbReference type="Gene3D" id="3.30.830.10">
    <property type="entry name" value="Metalloenzyme, LuxS/M16 peptidase-like"/>
    <property type="match status" value="1"/>
</dbReference>
<dbReference type="EMBL" id="LXQA010055898">
    <property type="protein sequence ID" value="MCI04595.1"/>
    <property type="molecule type" value="Genomic_DNA"/>
</dbReference>
<reference evidence="2 3" key="1">
    <citation type="journal article" date="2018" name="Front. Plant Sci.">
        <title>Red Clover (Trifolium pratense) and Zigzag Clover (T. medium) - A Picture of Genomic Similarities and Differences.</title>
        <authorList>
            <person name="Dluhosova J."/>
            <person name="Istvanek J."/>
            <person name="Nedelnik J."/>
            <person name="Repkova J."/>
        </authorList>
    </citation>
    <scope>NUCLEOTIDE SEQUENCE [LARGE SCALE GENOMIC DNA]</scope>
    <source>
        <strain evidence="3">cv. 10/8</strain>
        <tissue evidence="2">Leaf</tissue>
    </source>
</reference>
<feature type="non-terminal residue" evidence="2">
    <location>
        <position position="168"/>
    </location>
</feature>
<feature type="compositionally biased region" description="Acidic residues" evidence="1">
    <location>
        <begin position="39"/>
        <end position="81"/>
    </location>
</feature>
<proteinExistence type="predicted"/>
<protein>
    <submittedName>
        <fullName evidence="2">Nardilysin-like</fullName>
    </submittedName>
</protein>
<feature type="non-terminal residue" evidence="2">
    <location>
        <position position="1"/>
    </location>
</feature>
<keyword evidence="3" id="KW-1185">Reference proteome</keyword>
<feature type="region of interest" description="Disordered" evidence="1">
    <location>
        <begin position="23"/>
        <end position="101"/>
    </location>
</feature>
<evidence type="ECO:0000313" key="3">
    <source>
        <dbReference type="Proteomes" id="UP000265520"/>
    </source>
</evidence>
<comment type="caution">
    <text evidence="2">The sequence shown here is derived from an EMBL/GenBank/DDBJ whole genome shotgun (WGS) entry which is preliminary data.</text>
</comment>
<gene>
    <name evidence="2" type="ORF">A2U01_0025642</name>
</gene>
<name>A0A392P1B3_9FABA</name>
<evidence type="ECO:0000313" key="2">
    <source>
        <dbReference type="EMBL" id="MCI04595.1"/>
    </source>
</evidence>
<dbReference type="Proteomes" id="UP000265520">
    <property type="component" value="Unassembled WGS sequence"/>
</dbReference>
<dbReference type="AlphaFoldDB" id="A0A392P1B3"/>
<sequence>KSPNDSRLYRLIHLENGLQALLVHDPEIYPEGPPKTETIDEDEEEEEEEDDEEDEEDGMDDDDDEEEDEDEEEEGSEVELDVDGREGGKAAANQSKKSPLSVRLRDGLNMSRGNLDLTRRFSKIELGPTPNYKVVSQSSLRFVGPLAIRFRLSGHPPFISMHQIFPIA</sequence>
<evidence type="ECO:0000256" key="1">
    <source>
        <dbReference type="SAM" id="MobiDB-lite"/>
    </source>
</evidence>